<sequence length="197" mass="22141">MDNKKVDDYIQLITSQHRQKEKFVAMLKAVSQPMTDCFNFLNELHSKFDVDNADDPYLEVLAHWTGTPLLIPGAAQIEYFGFEDQPSSLTFGETDDLNVGGYFRESGQSGTSGLVPTGEFLRRLIQAKILKNHCTGNIDETKEILSLVLNHNDFIVTDNQDMTVTFTNLSTRFAEVDKTLVKMFFPLPAGVELIIEG</sequence>
<evidence type="ECO:0008006" key="3">
    <source>
        <dbReference type="Google" id="ProtNLM"/>
    </source>
</evidence>
<reference evidence="1 2" key="1">
    <citation type="journal article" date="2018" name="Nat. Biotechnol.">
        <title>A standardized bacterial taxonomy based on genome phylogeny substantially revises the tree of life.</title>
        <authorList>
            <person name="Parks D.H."/>
            <person name="Chuvochina M."/>
            <person name="Waite D.W."/>
            <person name="Rinke C."/>
            <person name="Skarshewski A."/>
            <person name="Chaumeil P.A."/>
            <person name="Hugenholtz P."/>
        </authorList>
    </citation>
    <scope>NUCLEOTIDE SEQUENCE [LARGE SCALE GENOMIC DNA]</scope>
    <source>
        <strain evidence="1">UBA10045</strain>
    </source>
</reference>
<proteinExistence type="predicted"/>
<name>A0A3D3G0T2_ACIRA</name>
<dbReference type="EMBL" id="DPXL01000051">
    <property type="protein sequence ID" value="HCM30832.1"/>
    <property type="molecule type" value="Genomic_DNA"/>
</dbReference>
<comment type="caution">
    <text evidence="1">The sequence shown here is derived from an EMBL/GenBank/DDBJ whole genome shotgun (WGS) entry which is preliminary data.</text>
</comment>
<gene>
    <name evidence="1" type="ORF">DIC32_03665</name>
</gene>
<dbReference type="InterPro" id="IPR021283">
    <property type="entry name" value="Phage_Wedge1"/>
</dbReference>
<accession>A0A3D3G0T2</accession>
<evidence type="ECO:0000313" key="2">
    <source>
        <dbReference type="Proteomes" id="UP000262257"/>
    </source>
</evidence>
<dbReference type="Pfam" id="PF11041">
    <property type="entry name" value="Phage_Wedge1"/>
    <property type="match status" value="1"/>
</dbReference>
<evidence type="ECO:0000313" key="1">
    <source>
        <dbReference type="EMBL" id="HCM30832.1"/>
    </source>
</evidence>
<protein>
    <recommendedName>
        <fullName evidence="3">DUF2612 domain-containing protein</fullName>
    </recommendedName>
</protein>
<dbReference type="Proteomes" id="UP000262257">
    <property type="component" value="Unassembled WGS sequence"/>
</dbReference>
<organism evidence="1 2">
    <name type="scientific">Acinetobacter radioresistens</name>
    <dbReference type="NCBI Taxonomy" id="40216"/>
    <lineage>
        <taxon>Bacteria</taxon>
        <taxon>Pseudomonadati</taxon>
        <taxon>Pseudomonadota</taxon>
        <taxon>Gammaproteobacteria</taxon>
        <taxon>Moraxellales</taxon>
        <taxon>Moraxellaceae</taxon>
        <taxon>Acinetobacter</taxon>
    </lineage>
</organism>
<dbReference type="AlphaFoldDB" id="A0A3D3G0T2"/>